<evidence type="ECO:0000256" key="6">
    <source>
        <dbReference type="SAM" id="Phobius"/>
    </source>
</evidence>
<sequence>MPEGNSTGLESVLASLVQKYVSNMTADVSSKPQREDDTMGALYILLMMGFFSFFTFAIMFSYIRSKKLEHSRDPYNMYIATDWHEGKGPCYIIQNSMVVERQDQSPPSNLSRDPL</sequence>
<keyword evidence="4 6" id="KW-1133">Transmembrane helix</keyword>
<dbReference type="Ensembl" id="ENSECRT00000021176.1">
    <property type="protein sequence ID" value="ENSECRP00000020724.1"/>
    <property type="gene ID" value="ENSECRG00000013939.1"/>
</dbReference>
<evidence type="ECO:0000256" key="5">
    <source>
        <dbReference type="ARBA" id="ARBA00023136"/>
    </source>
</evidence>
<dbReference type="Proteomes" id="UP000694620">
    <property type="component" value="Unassembled WGS sequence"/>
</dbReference>
<dbReference type="GO" id="GO:0008076">
    <property type="term" value="C:voltage-gated potassium channel complex"/>
    <property type="evidence" value="ECO:0007669"/>
    <property type="project" value="TreeGrafter"/>
</dbReference>
<evidence type="ECO:0000256" key="3">
    <source>
        <dbReference type="ARBA" id="ARBA00022692"/>
    </source>
</evidence>
<evidence type="ECO:0000256" key="1">
    <source>
        <dbReference type="ARBA" id="ARBA00004167"/>
    </source>
</evidence>
<dbReference type="InterPro" id="IPR000369">
    <property type="entry name" value="K_chnl_KCNE"/>
</dbReference>
<name>A0A8C4SR21_ERPCA</name>
<dbReference type="Pfam" id="PF02060">
    <property type="entry name" value="ISK_Channel"/>
    <property type="match status" value="1"/>
</dbReference>
<dbReference type="PANTHER" id="PTHR15282:SF10">
    <property type="entry name" value="POTASSIUM VOLTAGE-GATED CHANNEL SUBFAMILY E MEMBER 1"/>
    <property type="match status" value="1"/>
</dbReference>
<evidence type="ECO:0000256" key="2">
    <source>
        <dbReference type="ARBA" id="ARBA00005688"/>
    </source>
</evidence>
<organism evidence="7 8">
    <name type="scientific">Erpetoichthys calabaricus</name>
    <name type="common">Rope fish</name>
    <name type="synonym">Calamoichthys calabaricus</name>
    <dbReference type="NCBI Taxonomy" id="27687"/>
    <lineage>
        <taxon>Eukaryota</taxon>
        <taxon>Metazoa</taxon>
        <taxon>Chordata</taxon>
        <taxon>Craniata</taxon>
        <taxon>Vertebrata</taxon>
        <taxon>Euteleostomi</taxon>
        <taxon>Actinopterygii</taxon>
        <taxon>Polypteriformes</taxon>
        <taxon>Polypteridae</taxon>
        <taxon>Erpetoichthys</taxon>
    </lineage>
</organism>
<dbReference type="GO" id="GO:0044325">
    <property type="term" value="F:transmembrane transporter binding"/>
    <property type="evidence" value="ECO:0007669"/>
    <property type="project" value="TreeGrafter"/>
</dbReference>
<dbReference type="GeneTree" id="ENSGT00940000154497"/>
<protein>
    <submittedName>
        <fullName evidence="7">Potassium voltage-gated channel subfamily E regulatory subunit 1</fullName>
    </submittedName>
</protein>
<dbReference type="GO" id="GO:0060307">
    <property type="term" value="P:regulation of ventricular cardiac muscle cell membrane repolarization"/>
    <property type="evidence" value="ECO:0007669"/>
    <property type="project" value="TreeGrafter"/>
</dbReference>
<dbReference type="GO" id="GO:0005251">
    <property type="term" value="F:delayed rectifier potassium channel activity"/>
    <property type="evidence" value="ECO:0007669"/>
    <property type="project" value="TreeGrafter"/>
</dbReference>
<reference evidence="7" key="2">
    <citation type="submission" date="2025-09" db="UniProtKB">
        <authorList>
            <consortium name="Ensembl"/>
        </authorList>
    </citation>
    <scope>IDENTIFICATION</scope>
</reference>
<keyword evidence="5 6" id="KW-0472">Membrane</keyword>
<keyword evidence="8" id="KW-1185">Reference proteome</keyword>
<dbReference type="GO" id="GO:0086091">
    <property type="term" value="P:regulation of heart rate by cardiac conduction"/>
    <property type="evidence" value="ECO:0007669"/>
    <property type="project" value="TreeGrafter"/>
</dbReference>
<comment type="subcellular location">
    <subcellularLocation>
        <location evidence="1">Membrane</location>
        <topology evidence="1">Single-pass membrane protein</topology>
    </subcellularLocation>
</comment>
<accession>A0A8C4SR21</accession>
<dbReference type="PRINTS" id="PR00168">
    <property type="entry name" value="KCNECHANNEL"/>
</dbReference>
<evidence type="ECO:0000256" key="4">
    <source>
        <dbReference type="ARBA" id="ARBA00022989"/>
    </source>
</evidence>
<comment type="similarity">
    <text evidence="2">Belongs to the potassium channel KCNE family.</text>
</comment>
<keyword evidence="3 6" id="KW-0812">Transmembrane</keyword>
<dbReference type="AlphaFoldDB" id="A0A8C4SR21"/>
<evidence type="ECO:0000313" key="8">
    <source>
        <dbReference type="Proteomes" id="UP000694620"/>
    </source>
</evidence>
<dbReference type="GO" id="GO:0015459">
    <property type="term" value="F:potassium channel regulator activity"/>
    <property type="evidence" value="ECO:0007669"/>
    <property type="project" value="TreeGrafter"/>
</dbReference>
<dbReference type="GO" id="GO:1902282">
    <property type="term" value="F:voltage-gated potassium channel activity involved in ventricular cardiac muscle cell action potential repolarization"/>
    <property type="evidence" value="ECO:0007669"/>
    <property type="project" value="TreeGrafter"/>
</dbReference>
<feature type="transmembrane region" description="Helical" evidence="6">
    <location>
        <begin position="41"/>
        <end position="63"/>
    </location>
</feature>
<dbReference type="GO" id="GO:0097623">
    <property type="term" value="P:potassium ion export across plasma membrane"/>
    <property type="evidence" value="ECO:0007669"/>
    <property type="project" value="TreeGrafter"/>
</dbReference>
<dbReference type="PANTHER" id="PTHR15282">
    <property type="entry name" value="POTASSIUM VOLTAGE-GATED CHANNEL SUBFAMILY E MEMBER 1, 3"/>
    <property type="match status" value="1"/>
</dbReference>
<proteinExistence type="inferred from homology"/>
<reference evidence="7" key="1">
    <citation type="submission" date="2025-08" db="UniProtKB">
        <authorList>
            <consortium name="Ensembl"/>
        </authorList>
    </citation>
    <scope>IDENTIFICATION</scope>
</reference>
<evidence type="ECO:0000313" key="7">
    <source>
        <dbReference type="Ensembl" id="ENSECRP00000020724.1"/>
    </source>
</evidence>
<gene>
    <name evidence="7" type="primary">KCNE1</name>
</gene>